<feature type="region of interest" description="Disordered" evidence="1">
    <location>
        <begin position="435"/>
        <end position="471"/>
    </location>
</feature>
<keyword evidence="3" id="KW-1185">Reference proteome</keyword>
<feature type="compositionally biased region" description="Low complexity" evidence="1">
    <location>
        <begin position="205"/>
        <end position="229"/>
    </location>
</feature>
<dbReference type="Pfam" id="PF00106">
    <property type="entry name" value="adh_short"/>
    <property type="match status" value="1"/>
</dbReference>
<feature type="region of interest" description="Disordered" evidence="1">
    <location>
        <begin position="1"/>
        <end position="285"/>
    </location>
</feature>
<evidence type="ECO:0000256" key="1">
    <source>
        <dbReference type="SAM" id="MobiDB-lite"/>
    </source>
</evidence>
<feature type="compositionally biased region" description="Basic and acidic residues" evidence="1">
    <location>
        <begin position="449"/>
        <end position="471"/>
    </location>
</feature>
<organism evidence="2 3">
    <name type="scientific">Clathrus columnatus</name>
    <dbReference type="NCBI Taxonomy" id="1419009"/>
    <lineage>
        <taxon>Eukaryota</taxon>
        <taxon>Fungi</taxon>
        <taxon>Dikarya</taxon>
        <taxon>Basidiomycota</taxon>
        <taxon>Agaricomycotina</taxon>
        <taxon>Agaricomycetes</taxon>
        <taxon>Phallomycetidae</taxon>
        <taxon>Phallales</taxon>
        <taxon>Clathraceae</taxon>
        <taxon>Clathrus</taxon>
    </lineage>
</organism>
<evidence type="ECO:0000313" key="3">
    <source>
        <dbReference type="Proteomes" id="UP001050691"/>
    </source>
</evidence>
<feature type="region of interest" description="Disordered" evidence="1">
    <location>
        <begin position="501"/>
        <end position="566"/>
    </location>
</feature>
<accession>A0AAV5A3K4</accession>
<dbReference type="EMBL" id="BPWL01000003">
    <property type="protein sequence ID" value="GJJ08022.1"/>
    <property type="molecule type" value="Genomic_DNA"/>
</dbReference>
<dbReference type="GO" id="GO:0016616">
    <property type="term" value="F:oxidoreductase activity, acting on the CH-OH group of donors, NAD or NADP as acceptor"/>
    <property type="evidence" value="ECO:0007669"/>
    <property type="project" value="TreeGrafter"/>
</dbReference>
<name>A0AAV5A3K4_9AGAM</name>
<dbReference type="Gene3D" id="3.40.50.720">
    <property type="entry name" value="NAD(P)-binding Rossmann-like Domain"/>
    <property type="match status" value="1"/>
</dbReference>
<dbReference type="PANTHER" id="PTHR45458:SF1">
    <property type="entry name" value="SHORT CHAIN DEHYDROGENASE"/>
    <property type="match status" value="1"/>
</dbReference>
<dbReference type="SUPFAM" id="SSF51735">
    <property type="entry name" value="NAD(P)-binding Rossmann-fold domains"/>
    <property type="match status" value="1"/>
</dbReference>
<protein>
    <submittedName>
        <fullName evidence="2">Uncharacterized protein</fullName>
    </submittedName>
</protein>
<feature type="compositionally biased region" description="Low complexity" evidence="1">
    <location>
        <begin position="51"/>
        <end position="70"/>
    </location>
</feature>
<dbReference type="AlphaFoldDB" id="A0AAV5A3K4"/>
<comment type="caution">
    <text evidence="2">The sequence shown here is derived from an EMBL/GenBank/DDBJ whole genome shotgun (WGS) entry which is preliminary data.</text>
</comment>
<feature type="compositionally biased region" description="Basic and acidic residues" evidence="1">
    <location>
        <begin position="134"/>
        <end position="165"/>
    </location>
</feature>
<feature type="compositionally biased region" description="Basic and acidic residues" evidence="1">
    <location>
        <begin position="230"/>
        <end position="254"/>
    </location>
</feature>
<dbReference type="InterPro" id="IPR052184">
    <property type="entry name" value="SDR_enzymes"/>
</dbReference>
<dbReference type="Proteomes" id="UP001050691">
    <property type="component" value="Unassembled WGS sequence"/>
</dbReference>
<reference evidence="2" key="1">
    <citation type="submission" date="2021-10" db="EMBL/GenBank/DDBJ databases">
        <title>De novo Genome Assembly of Clathrus columnatus (Basidiomycota, Fungi) Using Illumina and Nanopore Sequence Data.</title>
        <authorList>
            <person name="Ogiso-Tanaka E."/>
            <person name="Itagaki H."/>
            <person name="Hosoya T."/>
            <person name="Hosaka K."/>
        </authorList>
    </citation>
    <scope>NUCLEOTIDE SEQUENCE</scope>
    <source>
        <strain evidence="2">MO-923</strain>
    </source>
</reference>
<evidence type="ECO:0000313" key="2">
    <source>
        <dbReference type="EMBL" id="GJJ08022.1"/>
    </source>
</evidence>
<feature type="compositionally biased region" description="Polar residues" evidence="1">
    <location>
        <begin position="19"/>
        <end position="33"/>
    </location>
</feature>
<dbReference type="PRINTS" id="PR00081">
    <property type="entry name" value="GDHRDH"/>
</dbReference>
<proteinExistence type="predicted"/>
<gene>
    <name evidence="2" type="ORF">Clacol_002229</name>
</gene>
<feature type="compositionally biased region" description="Low complexity" evidence="1">
    <location>
        <begin position="258"/>
        <end position="268"/>
    </location>
</feature>
<sequence length="684" mass="72109">MSAAIKRLSTIIRPHPHTSGASPQKESPKTESNPIDAPAKPDTSMISKDSTSTPAATAAPTTTESTMTEMQPAPATEPVASTEQPKEAQTMETTTNETPVTAAAPAETVQEMAATEEKPPVDSSTTPVTAEASDTPKKTETKQDATSVKEKSSRRTRDIGRDTIRRFSTILRSGNGHQQPKDKESVPPVPTVPAKDETPASTAVETKPASAETTASTTTATAVTTPAPVEKLKTAPDSKPVKAATKTKETEKPKAAARRGSSFFSAARDVVRGPQRNKSKSLTKTEVAAVAPKKSSAKGKRVVVVTGASKGVGLEFVKQYATQTDTFVIALSRTIDRSSDIRALVKDSSKSGHVRPIRVDIGNPKSVASAVKEIVEITDGRIDLLIHAAGAKADPSLRMGDIKGPELEEDLRYNLVGPIALTNALLPYLKPRPPPEVPVEEAKPAATNDEVKKEEPTKNEETEAKNEETRAEITAVDANKEISPPGAKVEATPTEVTPALAATEEPPMEGTVEPSAPAVESTPLTSEKIDESTTLDAKATDAAPVPEPSTSSDAAKPVEATEAAPMQAEEMTPAPTPKPVYFPPTPYIIFLTPADSIVNERGIIPMGSAFIATPRTLFSLSRSSLQVAIAQYGMSLGRQAGVVGIERGGALDPYANISDADAVKGVMEFLPTITINQSGRLLRV</sequence>
<dbReference type="PANTHER" id="PTHR45458">
    <property type="entry name" value="SHORT-CHAIN DEHYDROGENASE/REDUCTASE SDR"/>
    <property type="match status" value="1"/>
</dbReference>
<feature type="compositionally biased region" description="Low complexity" evidence="1">
    <location>
        <begin position="87"/>
        <end position="111"/>
    </location>
</feature>
<dbReference type="InterPro" id="IPR002347">
    <property type="entry name" value="SDR_fam"/>
</dbReference>
<dbReference type="InterPro" id="IPR036291">
    <property type="entry name" value="NAD(P)-bd_dom_sf"/>
</dbReference>